<evidence type="ECO:0000256" key="3">
    <source>
        <dbReference type="ARBA" id="ARBA00023027"/>
    </source>
</evidence>
<keyword evidence="2" id="KW-0560">Oxidoreductase</keyword>
<dbReference type="InterPro" id="IPR051265">
    <property type="entry name" value="HIBADH-related_NP60_sf"/>
</dbReference>
<dbReference type="PANTHER" id="PTHR43580:SF2">
    <property type="entry name" value="CYTOKINE-LIKE NUCLEAR FACTOR N-PAC"/>
    <property type="match status" value="1"/>
</dbReference>
<dbReference type="InterPro" id="IPR008927">
    <property type="entry name" value="6-PGluconate_DH-like_C_sf"/>
</dbReference>
<organism evidence="8 10">
    <name type="scientific">Mycobacterium kubicae</name>
    <dbReference type="NCBI Taxonomy" id="120959"/>
    <lineage>
        <taxon>Bacteria</taxon>
        <taxon>Bacillati</taxon>
        <taxon>Actinomycetota</taxon>
        <taxon>Actinomycetes</taxon>
        <taxon>Mycobacteriales</taxon>
        <taxon>Mycobacteriaceae</taxon>
        <taxon>Mycobacterium</taxon>
        <taxon>Mycobacterium simiae complex</taxon>
    </lineage>
</organism>
<dbReference type="GO" id="GO:0051287">
    <property type="term" value="F:NAD binding"/>
    <property type="evidence" value="ECO:0007669"/>
    <property type="project" value="InterPro"/>
</dbReference>
<accession>A0AAX1J9L2</accession>
<feature type="active site" evidence="4">
    <location>
        <position position="173"/>
    </location>
</feature>
<reference evidence="7" key="2">
    <citation type="submission" date="2020-02" db="EMBL/GenBank/DDBJ databases">
        <authorList>
            <person name="Matsumoto Y."/>
            <person name="Kinjo T."/>
            <person name="Motooka D."/>
            <person name="Nabeya D."/>
            <person name="Jung N."/>
            <person name="Uechi K."/>
            <person name="Horii T."/>
            <person name="Iida T."/>
            <person name="Fujita J."/>
            <person name="Nakamura S."/>
        </authorList>
    </citation>
    <scope>NUCLEOTIDE SEQUENCE</scope>
    <source>
        <strain evidence="7">JCM 13573</strain>
    </source>
</reference>
<dbReference type="InterPro" id="IPR029154">
    <property type="entry name" value="HIBADH-like_NADP-bd"/>
</dbReference>
<dbReference type="Pfam" id="PF14833">
    <property type="entry name" value="NAD_binding_11"/>
    <property type="match status" value="1"/>
</dbReference>
<dbReference type="InterPro" id="IPR036291">
    <property type="entry name" value="NAD(P)-bd_dom_sf"/>
</dbReference>
<dbReference type="Proteomes" id="UP000465306">
    <property type="component" value="Unassembled WGS sequence"/>
</dbReference>
<dbReference type="InterPro" id="IPR006115">
    <property type="entry name" value="6PGDH_NADP-bd"/>
</dbReference>
<comment type="similarity">
    <text evidence="1">Belongs to the HIBADH-related family.</text>
</comment>
<dbReference type="EMBL" id="CP065047">
    <property type="protein sequence ID" value="QPI38150.1"/>
    <property type="molecule type" value="Genomic_DNA"/>
</dbReference>
<evidence type="ECO:0000313" key="8">
    <source>
        <dbReference type="EMBL" id="QPI38150.1"/>
    </source>
</evidence>
<dbReference type="Proteomes" id="UP000663583">
    <property type="component" value="Chromosome"/>
</dbReference>
<gene>
    <name evidence="8" type="ORF">I2456_00730</name>
    <name evidence="7" type="ORF">MKUB_29860</name>
</gene>
<keyword evidence="3" id="KW-0520">NAD</keyword>
<reference evidence="7 9" key="1">
    <citation type="journal article" date="2019" name="Emerg. Microbes Infect.">
        <title>Comprehensive subspecies identification of 175 nontuberculous mycobacteria species based on 7547 genomic profiles.</title>
        <authorList>
            <person name="Matsumoto Y."/>
            <person name="Kinjo T."/>
            <person name="Motooka D."/>
            <person name="Nabeya D."/>
            <person name="Jung N."/>
            <person name="Uechi K."/>
            <person name="Horii T."/>
            <person name="Iida T."/>
            <person name="Fujita J."/>
            <person name="Nakamura S."/>
        </authorList>
    </citation>
    <scope>NUCLEOTIDE SEQUENCE [LARGE SCALE GENOMIC DNA]</scope>
    <source>
        <strain evidence="7 9">JCM 13573</strain>
    </source>
</reference>
<dbReference type="Gene3D" id="3.40.50.720">
    <property type="entry name" value="NAD(P)-binding Rossmann-like Domain"/>
    <property type="match status" value="1"/>
</dbReference>
<dbReference type="KEGG" id="mku:I2456_00730"/>
<evidence type="ECO:0000259" key="5">
    <source>
        <dbReference type="Pfam" id="PF03446"/>
    </source>
</evidence>
<dbReference type="Pfam" id="PF03446">
    <property type="entry name" value="NAD_binding_2"/>
    <property type="match status" value="1"/>
</dbReference>
<dbReference type="EMBL" id="BLKU01000005">
    <property type="protein sequence ID" value="GFG65496.1"/>
    <property type="molecule type" value="Genomic_DNA"/>
</dbReference>
<evidence type="ECO:0000256" key="1">
    <source>
        <dbReference type="ARBA" id="ARBA00009080"/>
    </source>
</evidence>
<dbReference type="PANTHER" id="PTHR43580">
    <property type="entry name" value="OXIDOREDUCTASE GLYR1-RELATED"/>
    <property type="match status" value="1"/>
</dbReference>
<name>A0AAX1J9L2_9MYCO</name>
<evidence type="ECO:0000313" key="10">
    <source>
        <dbReference type="Proteomes" id="UP000663583"/>
    </source>
</evidence>
<dbReference type="AlphaFoldDB" id="A0AAX1J9L2"/>
<reference evidence="8" key="3">
    <citation type="submission" date="2020-11" db="EMBL/GenBank/DDBJ databases">
        <title>Intraspecies plasmid and genomic variation of Mycobacterium kubicae revealed by the complete genome sequences of two clinical isolates.</title>
        <authorList>
            <person name="Hendrix J.R."/>
            <person name="Epperson L.E."/>
            <person name="Honda J.R."/>
            <person name="Strong M."/>
        </authorList>
    </citation>
    <scope>NUCLEOTIDE SEQUENCE</scope>
    <source>
        <strain evidence="8">JCM 13573</strain>
    </source>
</reference>
<dbReference type="InterPro" id="IPR013328">
    <property type="entry name" value="6PGD_dom2"/>
</dbReference>
<dbReference type="GO" id="GO:0050661">
    <property type="term" value="F:NADP binding"/>
    <property type="evidence" value="ECO:0007669"/>
    <property type="project" value="InterPro"/>
</dbReference>
<dbReference type="SUPFAM" id="SSF51735">
    <property type="entry name" value="NAD(P)-binding Rossmann-fold domains"/>
    <property type="match status" value="1"/>
</dbReference>
<sequence length="299" mass="30960">MHTNHRIGWLGTGRMGTAMAARLLNAGIAVTVWNRTADKTGPLLELGATQAGSIADLAHCDIVFTTVTSSTDLLAVTIGPGGLLSGEGVPSIIVDCSTVSVESAAEVRETARGLGSELLSAPISGNPVMVADGAAAIVSSGSRQAFDRARDYLQVIAGTVVYSGTGEEARLVKLCHNLMLGVLTQALAEATTLAEKGGVSPAAFLDFLDGSVLGSIFIRHKGSAIRNRDYEATLTTVNMRKDFDLALAAARTLEVPLPLGAATQQLIQAAIGYGYRDTDYVALYETARHAAGLTSGADS</sequence>
<dbReference type="SUPFAM" id="SSF48179">
    <property type="entry name" value="6-phosphogluconate dehydrogenase C-terminal domain-like"/>
    <property type="match status" value="1"/>
</dbReference>
<protein>
    <submittedName>
        <fullName evidence="7">3-hydroxyisobutyrate dehydrogenase</fullName>
    </submittedName>
    <submittedName>
        <fullName evidence="8">NAD(P)-dependent oxidoreductase</fullName>
    </submittedName>
</protein>
<dbReference type="GO" id="GO:0016491">
    <property type="term" value="F:oxidoreductase activity"/>
    <property type="evidence" value="ECO:0007669"/>
    <property type="project" value="UniProtKB-KW"/>
</dbReference>
<keyword evidence="9" id="KW-1185">Reference proteome</keyword>
<evidence type="ECO:0000259" key="6">
    <source>
        <dbReference type="Pfam" id="PF14833"/>
    </source>
</evidence>
<evidence type="ECO:0000313" key="7">
    <source>
        <dbReference type="EMBL" id="GFG65496.1"/>
    </source>
</evidence>
<dbReference type="Gene3D" id="1.10.1040.10">
    <property type="entry name" value="N-(1-d-carboxylethyl)-l-norvaline Dehydrogenase, domain 2"/>
    <property type="match status" value="1"/>
</dbReference>
<evidence type="ECO:0000256" key="2">
    <source>
        <dbReference type="ARBA" id="ARBA00023002"/>
    </source>
</evidence>
<evidence type="ECO:0000256" key="4">
    <source>
        <dbReference type="PIRSR" id="PIRSR000103-1"/>
    </source>
</evidence>
<proteinExistence type="inferred from homology"/>
<feature type="domain" description="3-hydroxyisobutyrate dehydrogenase-like NAD-binding" evidence="6">
    <location>
        <begin position="170"/>
        <end position="285"/>
    </location>
</feature>
<dbReference type="RefSeq" id="WP_068024211.1">
    <property type="nucleotide sequence ID" value="NZ_BLKU01000005.1"/>
</dbReference>
<feature type="domain" description="6-phosphogluconate dehydrogenase NADP-binding" evidence="5">
    <location>
        <begin position="6"/>
        <end position="164"/>
    </location>
</feature>
<dbReference type="InterPro" id="IPR015815">
    <property type="entry name" value="HIBADH-related"/>
</dbReference>
<evidence type="ECO:0000313" key="9">
    <source>
        <dbReference type="Proteomes" id="UP000465306"/>
    </source>
</evidence>
<dbReference type="PIRSF" id="PIRSF000103">
    <property type="entry name" value="HIBADH"/>
    <property type="match status" value="1"/>
</dbReference>